<evidence type="ECO:0000256" key="7">
    <source>
        <dbReference type="ARBA" id="ARBA00022779"/>
    </source>
</evidence>
<comment type="subcellular location">
    <subcellularLocation>
        <location evidence="2">Cell membrane</location>
        <topology evidence="2">Single-pass membrane protein</topology>
    </subcellularLocation>
</comment>
<feature type="region of interest" description="Disordered" evidence="11">
    <location>
        <begin position="60"/>
        <end position="124"/>
    </location>
</feature>
<dbReference type="PANTHER" id="PTHR35091">
    <property type="entry name" value="FLAGELLAR PROTEIN FLIL"/>
    <property type="match status" value="1"/>
</dbReference>
<evidence type="ECO:0000256" key="9">
    <source>
        <dbReference type="ARBA" id="ARBA00023136"/>
    </source>
</evidence>
<dbReference type="PANTHER" id="PTHR35091:SF2">
    <property type="entry name" value="FLAGELLAR PROTEIN FLIL"/>
    <property type="match status" value="1"/>
</dbReference>
<dbReference type="EMBL" id="FLUP01000001">
    <property type="protein sequence ID" value="SBW06028.1"/>
    <property type="molecule type" value="Genomic_DNA"/>
</dbReference>
<evidence type="ECO:0000256" key="1">
    <source>
        <dbReference type="ARBA" id="ARBA00002254"/>
    </source>
</evidence>
<feature type="transmembrane region" description="Helical" evidence="10">
    <location>
        <begin position="28"/>
        <end position="50"/>
    </location>
</feature>
<evidence type="ECO:0000256" key="4">
    <source>
        <dbReference type="ARBA" id="ARBA00022475"/>
    </source>
</evidence>
<dbReference type="Pfam" id="PF03748">
    <property type="entry name" value="FliL"/>
    <property type="match status" value="1"/>
</dbReference>
<organism evidence="12">
    <name type="scientific">uncultured Desulfovibrio sp</name>
    <dbReference type="NCBI Taxonomy" id="167968"/>
    <lineage>
        <taxon>Bacteria</taxon>
        <taxon>Pseudomonadati</taxon>
        <taxon>Thermodesulfobacteriota</taxon>
        <taxon>Desulfovibrionia</taxon>
        <taxon>Desulfovibrionales</taxon>
        <taxon>Desulfovibrionaceae</taxon>
        <taxon>Desulfovibrio</taxon>
        <taxon>environmental samples</taxon>
    </lineage>
</organism>
<evidence type="ECO:0000256" key="2">
    <source>
        <dbReference type="ARBA" id="ARBA00004162"/>
    </source>
</evidence>
<dbReference type="GO" id="GO:0009425">
    <property type="term" value="C:bacterial-type flagellum basal body"/>
    <property type="evidence" value="ECO:0007669"/>
    <property type="project" value="InterPro"/>
</dbReference>
<feature type="compositionally biased region" description="Gly residues" evidence="11">
    <location>
        <begin position="74"/>
        <end position="107"/>
    </location>
</feature>
<dbReference type="GO" id="GO:0006935">
    <property type="term" value="P:chemotaxis"/>
    <property type="evidence" value="ECO:0007669"/>
    <property type="project" value="UniProtKB-KW"/>
</dbReference>
<keyword evidence="6 10" id="KW-0812">Transmembrane</keyword>
<evidence type="ECO:0000256" key="3">
    <source>
        <dbReference type="ARBA" id="ARBA00008281"/>
    </source>
</evidence>
<dbReference type="AlphaFoldDB" id="A0A212K351"/>
<dbReference type="RefSeq" id="WP_215647990.1">
    <property type="nucleotide sequence ID" value="NZ_LT598928.1"/>
</dbReference>
<evidence type="ECO:0000256" key="11">
    <source>
        <dbReference type="SAM" id="MobiDB-lite"/>
    </source>
</evidence>
<feature type="region of interest" description="Disordered" evidence="11">
    <location>
        <begin position="1"/>
        <end position="22"/>
    </location>
</feature>
<sequence>MAAKEKESKALPEGQAENPKKGSKAKRIVIILAILLITLSGAGIGGYWWFFIRTPSSASSAPAESASADTAGKGAAGQTGAGGSGGASGGASGQAGAGGSGAAGSAGDGRIERQGDLPRSSGQVLPLPPITVNISDPSGRRYLKLGMEVEVNADVAAALQANNPRIRDAIIMLLAGKTFNDISTPDGKVLLKAEVAARLNQILGAQRVIRVYFTDFVVE</sequence>
<evidence type="ECO:0000256" key="8">
    <source>
        <dbReference type="ARBA" id="ARBA00022989"/>
    </source>
</evidence>
<dbReference type="InterPro" id="IPR005503">
    <property type="entry name" value="FliL"/>
</dbReference>
<reference evidence="12" key="1">
    <citation type="submission" date="2016-04" db="EMBL/GenBank/DDBJ databases">
        <authorList>
            <person name="Evans L.H."/>
            <person name="Alamgir A."/>
            <person name="Owens N."/>
            <person name="Weber N.D."/>
            <person name="Virtaneva K."/>
            <person name="Barbian K."/>
            <person name="Babar A."/>
            <person name="Rosenke K."/>
        </authorList>
    </citation>
    <scope>NUCLEOTIDE SEQUENCE</scope>
    <source>
        <strain evidence="12">92-2</strain>
    </source>
</reference>
<comment type="function">
    <text evidence="1 10">Controls the rotational direction of flagella during chemotaxis.</text>
</comment>
<evidence type="ECO:0000313" key="12">
    <source>
        <dbReference type="EMBL" id="SBW06028.1"/>
    </source>
</evidence>
<comment type="similarity">
    <text evidence="3 10">Belongs to the FliL family.</text>
</comment>
<accession>A0A212K351</accession>
<keyword evidence="12" id="KW-0969">Cilium</keyword>
<keyword evidence="8 10" id="KW-1133">Transmembrane helix</keyword>
<dbReference type="GO" id="GO:0071978">
    <property type="term" value="P:bacterial-type flagellum-dependent swarming motility"/>
    <property type="evidence" value="ECO:0007669"/>
    <property type="project" value="TreeGrafter"/>
</dbReference>
<evidence type="ECO:0000256" key="6">
    <source>
        <dbReference type="ARBA" id="ARBA00022692"/>
    </source>
</evidence>
<keyword evidence="7 10" id="KW-0283">Flagellar rotation</keyword>
<name>A0A212K351_9BACT</name>
<dbReference type="GO" id="GO:0005886">
    <property type="term" value="C:plasma membrane"/>
    <property type="evidence" value="ECO:0007669"/>
    <property type="project" value="UniProtKB-SubCell"/>
</dbReference>
<keyword evidence="12" id="KW-0282">Flagellum</keyword>
<protein>
    <recommendedName>
        <fullName evidence="10">Flagellar protein FliL</fullName>
    </recommendedName>
</protein>
<feature type="compositionally biased region" description="Basic and acidic residues" evidence="11">
    <location>
        <begin position="1"/>
        <end position="10"/>
    </location>
</feature>
<feature type="compositionally biased region" description="Low complexity" evidence="11">
    <location>
        <begin position="60"/>
        <end position="73"/>
    </location>
</feature>
<keyword evidence="4 10" id="KW-1003">Cell membrane</keyword>
<evidence type="ECO:0000256" key="5">
    <source>
        <dbReference type="ARBA" id="ARBA00022500"/>
    </source>
</evidence>
<keyword evidence="9 10" id="KW-0472">Membrane</keyword>
<keyword evidence="5 10" id="KW-0145">Chemotaxis</keyword>
<keyword evidence="12" id="KW-0966">Cell projection</keyword>
<gene>
    <name evidence="12" type="ORF">KM92DES2_12131</name>
</gene>
<proteinExistence type="inferred from homology"/>
<evidence type="ECO:0000256" key="10">
    <source>
        <dbReference type="RuleBase" id="RU364125"/>
    </source>
</evidence>